<dbReference type="Gene3D" id="3.60.15.10">
    <property type="entry name" value="Ribonuclease Z/Hydroxyacylglutathione hydrolase-like"/>
    <property type="match status" value="1"/>
</dbReference>
<evidence type="ECO:0000256" key="4">
    <source>
        <dbReference type="ARBA" id="ARBA00032988"/>
    </source>
</evidence>
<comment type="subcellular location">
    <subcellularLocation>
        <location evidence="1">Cytoplasm</location>
        <location evidence="1">Cytosol</location>
    </subcellularLocation>
</comment>
<name>A0A919UGW9_9ACTN</name>
<dbReference type="SMART" id="SM00849">
    <property type="entry name" value="Lactamase_B"/>
    <property type="match status" value="1"/>
</dbReference>
<feature type="domain" description="Metallo-beta-lactamase" evidence="7">
    <location>
        <begin position="47"/>
        <end position="194"/>
    </location>
</feature>
<evidence type="ECO:0000256" key="3">
    <source>
        <dbReference type="ARBA" id="ARBA00014856"/>
    </source>
</evidence>
<evidence type="ECO:0000256" key="5">
    <source>
        <dbReference type="ARBA" id="ARBA00044690"/>
    </source>
</evidence>
<reference evidence="8" key="1">
    <citation type="submission" date="2021-01" db="EMBL/GenBank/DDBJ databases">
        <title>Whole genome shotgun sequence of Dactylosporangium siamense NBRC 106093.</title>
        <authorList>
            <person name="Komaki H."/>
            <person name="Tamura T."/>
        </authorList>
    </citation>
    <scope>NUCLEOTIDE SEQUENCE</scope>
    <source>
        <strain evidence="8">NBRC 106093</strain>
    </source>
</reference>
<evidence type="ECO:0000259" key="7">
    <source>
        <dbReference type="SMART" id="SM00849"/>
    </source>
</evidence>
<evidence type="ECO:0000313" key="9">
    <source>
        <dbReference type="Proteomes" id="UP000660611"/>
    </source>
</evidence>
<evidence type="ECO:0000256" key="2">
    <source>
        <dbReference type="ARBA" id="ARBA00011738"/>
    </source>
</evidence>
<dbReference type="AlphaFoldDB" id="A0A919UGW9"/>
<dbReference type="InterPro" id="IPR036866">
    <property type="entry name" value="RibonucZ/Hydroxyglut_hydro"/>
</dbReference>
<dbReference type="CDD" id="cd07711">
    <property type="entry name" value="MBLAC1-like_MBL-fold"/>
    <property type="match status" value="1"/>
</dbReference>
<dbReference type="Proteomes" id="UP000660611">
    <property type="component" value="Unassembled WGS sequence"/>
</dbReference>
<evidence type="ECO:0000256" key="6">
    <source>
        <dbReference type="ARBA" id="ARBA00045869"/>
    </source>
</evidence>
<dbReference type="EMBL" id="BONQ01000128">
    <property type="protein sequence ID" value="GIG50113.1"/>
    <property type="molecule type" value="Genomic_DNA"/>
</dbReference>
<comment type="caution">
    <text evidence="8">The sequence shown here is derived from an EMBL/GenBank/DDBJ whole genome shotgun (WGS) entry which is preliminary data.</text>
</comment>
<dbReference type="SUPFAM" id="SSF56281">
    <property type="entry name" value="Metallo-hydrolase/oxidoreductase"/>
    <property type="match status" value="1"/>
</dbReference>
<dbReference type="Pfam" id="PF00753">
    <property type="entry name" value="Lactamase_B"/>
    <property type="match status" value="1"/>
</dbReference>
<dbReference type="InterPro" id="IPR001279">
    <property type="entry name" value="Metallo-B-lactamas"/>
</dbReference>
<keyword evidence="9" id="KW-1185">Reference proteome</keyword>
<evidence type="ECO:0000256" key="1">
    <source>
        <dbReference type="ARBA" id="ARBA00004514"/>
    </source>
</evidence>
<protein>
    <recommendedName>
        <fullName evidence="3">Metallo-beta-lactamase domain-containing protein 1</fullName>
    </recommendedName>
    <alternativeName>
        <fullName evidence="4">Endoribonuclease MBLAC1</fullName>
    </alternativeName>
</protein>
<comment type="catalytic activity">
    <reaction evidence="5">
        <text>a ribonucleotidyl-ribonucleotide-RNA + H2O = a 3'-end ribonucleotide-RNA + a 5'-end 5'-phospho-ribonucleoside-RNA + H(+)</text>
        <dbReference type="Rhea" id="RHEA:68096"/>
        <dbReference type="Rhea" id="RHEA-COMP:15179"/>
        <dbReference type="Rhea" id="RHEA-COMP:17355"/>
        <dbReference type="Rhea" id="RHEA-COMP:17428"/>
        <dbReference type="ChEBI" id="CHEBI:15377"/>
        <dbReference type="ChEBI" id="CHEBI:15378"/>
        <dbReference type="ChEBI" id="CHEBI:74896"/>
        <dbReference type="ChEBI" id="CHEBI:138282"/>
        <dbReference type="ChEBI" id="CHEBI:173118"/>
    </reaction>
    <physiologicalReaction direction="left-to-right" evidence="5">
        <dbReference type="Rhea" id="RHEA:68097"/>
    </physiologicalReaction>
</comment>
<proteinExistence type="predicted"/>
<dbReference type="GO" id="GO:0005829">
    <property type="term" value="C:cytosol"/>
    <property type="evidence" value="ECO:0007669"/>
    <property type="project" value="UniProtKB-SubCell"/>
</dbReference>
<comment type="subunit">
    <text evidence="2">Homodimer.</text>
</comment>
<gene>
    <name evidence="8" type="ORF">Dsi01nite_081540</name>
</gene>
<evidence type="ECO:0000313" key="8">
    <source>
        <dbReference type="EMBL" id="GIG50113.1"/>
    </source>
</evidence>
<dbReference type="InterPro" id="IPR039344">
    <property type="entry name" value="MBLAC1"/>
</dbReference>
<accession>A0A919UGW9</accession>
<comment type="function">
    <text evidence="6">Endoribonuclease that catalyzes the hydrolysis of histone-coding pre-mRNA 3'-end. Involved in histone pre-mRNA processing during the S-phase of the cell cycle, which is required for entering/progressing through S-phase. Cleaves histone pre-mRNA at a major and a minor cleavage site after the 5'-ACCCA-3' and the 5'-ACCCACA-3' sequence, respectively, and located downstream of the stem-loop. May require the presence of the HDE element located at the histone pre-RNA 3'-end to avoid non-specific cleavage.</text>
</comment>
<organism evidence="8 9">
    <name type="scientific">Dactylosporangium siamense</name>
    <dbReference type="NCBI Taxonomy" id="685454"/>
    <lineage>
        <taxon>Bacteria</taxon>
        <taxon>Bacillati</taxon>
        <taxon>Actinomycetota</taxon>
        <taxon>Actinomycetes</taxon>
        <taxon>Micromonosporales</taxon>
        <taxon>Micromonosporaceae</taxon>
        <taxon>Dactylosporangium</taxon>
    </lineage>
</organism>
<sequence length="206" mass="22043">MRLARRPATGDADGMSDHPRAATATFELLHTGYAGDGVASTVGFVRDGDVLLVTDPGMVRDRSLILDPLAALGVDPASITDVVFSHHHPDHTLNAALFPNARFHDHWAVYQGDQWDDRDAEGYELTDSIRLIRTPGHTPEDITTLVGTADGVVAFTHLWNTATSVGDDYATDLAALHVGRARVLAVADVVVPGHGPAFTPTPQTPR</sequence>
<dbReference type="PANTHER" id="PTHR23200:SF48">
    <property type="entry name" value="METALLO-BETA-LACTAMASE DOMAIN-CONTAINING PROTEIN 1"/>
    <property type="match status" value="1"/>
</dbReference>
<dbReference type="PANTHER" id="PTHR23200">
    <property type="entry name" value="METALLO-BETA-LACTAMASE DOMAIN-CONTAINING PROTEIN 1"/>
    <property type="match status" value="1"/>
</dbReference>